<keyword evidence="11" id="KW-1133">Transmembrane helix</keyword>
<dbReference type="InterPro" id="IPR050856">
    <property type="entry name" value="Biotin_carboxylase_complex"/>
</dbReference>
<sequence length="1467" mass="164010">MENPDDLEGIGVERKDPRNMGTSFIFCKYFIGASKCRGLKTRINEEVNPSSNSDYLETIQKLAKEVKSCGKRGASVKLKRAIEEESRDTSKKKNKKQKKNDESSKNASSGKEKAPSKLSSAKALKLKEMMAFAGVLSEYPSDSLLQTRAGSSPIAEDSEGVQFDEELTDFADAYYSPEYGYNVDSRMLETSDCRPSPPFQGLINYYNQLDHNAQVTVFGFLNVLVTELQGVTYGHSSSDSSSTLMNAQQQSLNFQQQPTGESDQRKIPLLRDDHGTYDDILVNPSRLRQAESKALVAKSPAAYLLNKVLDLIFTEQELAASKGVRSLDAHKMEAVNEYIHAWTTKMNVENMNAKSQTSLIQNKIGNLRFHRKKKAGAVLKAEKLLGGHWKDSRSKEQEDVTIRRTVYIRVVFLKVGEIDTVKEKYFADVFVQARWREPALDHSQHLENSNLKNYWGPKISVQNVIDSKKKKVLRELNFTPNGEAFITEKRKISGHFSEKLELMDFPFDHQYLNLIITSELPATDLEFQEDKDELSTINVSCFVDVQEWSLYDYVSSVPYTESKVFSQKRNTKFPGISVGCCAVRRAGFFVWNVIVIMARISITLLTLICATSFATFAVSCDKPENRLGLSITLMLTAVTFRLTTNANLPKISYHTRLDKFILANMFFNWLVTAWHAVITRFDKVLQATMDIWAFLVFLIAYGLFLVVFVSLVRITYVLRNNELQSKLKIYEEKADKLLGGHWKDSRSKEQVGVTIRTCGIVLRHARDSVGCVSHGYLNHSLHLHSDATPINKILIANRGEIACRVIRTARRLGIQTVAVYSDADRESLHVAMADEAFHIGPPAASQSYLQQDKIIQVAKQSGAQAIHPGYGFLSENTEFAELCSKEGVIFIGPPASAIRDMGIKSTSKSIMASAGVPVIEGYHGEDQSNETLKKEAAMIGYPVMIKAVRGGGGKGMRIAMNAEEFEGQLESARTEGRKSFGDDVMLLEKFVETPRHVEVQVFGDRHGNYVYLFERDCSVQRRHQKIIEEAPAPGLNEEVRRSIGEAAVRAAQAVDYVGAGTVEFIMDKDQKFYFMEMNTRLQVEHPVTEMVTDTDLVEWQIKVAGGEPLPITQGEVKLKGHAFEARIYAEDPSNAFMPGAGPLDYLRTPKPDQNTRIETGVREGDEVSVHYDPMIAKLVVWSDDRLSALRSIRSALSQYHVLGLSTNIQFLMDLARHPEFEAGNVHTDFIPQYNEQLFPVRSLSDKTICQAAVALMLIEQEKVHHQACSTLDPFSPFSALSSVRVNTAAVHKLSLQDGDKKLDIAIQTNPDRSYCLTFGGKLFHVSGEIHEEGEGVKLTCSVDGVFSKADVVLNNSTVHVFSTEGKYDLTLPIPSYLKSKDESGFSEDVLAPMPGVIEKVLVTPGTQVQKGDPLVVMIAMKMEYIIKAPKDAKVQTISYNEGETVAKGTTLVHFEEEDQSKKEIESE</sequence>
<reference evidence="12" key="1">
    <citation type="journal article" date="2012" name="Nature">
        <title>The oyster genome reveals stress adaptation and complexity of shell formation.</title>
        <authorList>
            <person name="Zhang G."/>
            <person name="Fang X."/>
            <person name="Guo X."/>
            <person name="Li L."/>
            <person name="Luo R."/>
            <person name="Xu F."/>
            <person name="Yang P."/>
            <person name="Zhang L."/>
            <person name="Wang X."/>
            <person name="Qi H."/>
            <person name="Xiong Z."/>
            <person name="Que H."/>
            <person name="Xie Y."/>
            <person name="Holland P.W."/>
            <person name="Paps J."/>
            <person name="Zhu Y."/>
            <person name="Wu F."/>
            <person name="Chen Y."/>
            <person name="Wang J."/>
            <person name="Peng C."/>
            <person name="Meng J."/>
            <person name="Yang L."/>
            <person name="Liu J."/>
            <person name="Wen B."/>
            <person name="Zhang N."/>
            <person name="Huang Z."/>
            <person name="Zhu Q."/>
            <person name="Feng Y."/>
            <person name="Mount A."/>
            <person name="Hedgecock D."/>
            <person name="Xu Z."/>
            <person name="Liu Y."/>
            <person name="Domazet-Loso T."/>
            <person name="Du Y."/>
            <person name="Sun X."/>
            <person name="Zhang S."/>
            <person name="Liu B."/>
            <person name="Cheng P."/>
            <person name="Jiang X."/>
            <person name="Li J."/>
            <person name="Fan D."/>
            <person name="Wang W."/>
            <person name="Fu W."/>
            <person name="Wang T."/>
            <person name="Wang B."/>
            <person name="Zhang J."/>
            <person name="Peng Z."/>
            <person name="Li Y."/>
            <person name="Li N."/>
            <person name="Wang J."/>
            <person name="Chen M."/>
            <person name="He Y."/>
            <person name="Tan F."/>
            <person name="Song X."/>
            <person name="Zheng Q."/>
            <person name="Huang R."/>
            <person name="Yang H."/>
            <person name="Du X."/>
            <person name="Chen L."/>
            <person name="Yang M."/>
            <person name="Gaffney P.M."/>
            <person name="Wang S."/>
            <person name="Luo L."/>
            <person name="She Z."/>
            <person name="Ming Y."/>
            <person name="Huang W."/>
            <person name="Zhang S."/>
            <person name="Huang B."/>
            <person name="Zhang Y."/>
            <person name="Qu T."/>
            <person name="Ni P."/>
            <person name="Miao G."/>
            <person name="Wang J."/>
            <person name="Wang Q."/>
            <person name="Steinberg C.E."/>
            <person name="Wang H."/>
            <person name="Li N."/>
            <person name="Qian L."/>
            <person name="Zhang G."/>
            <person name="Li Y."/>
            <person name="Yang H."/>
            <person name="Liu X."/>
            <person name="Wang J."/>
            <person name="Yin Y."/>
            <person name="Wang J."/>
        </authorList>
    </citation>
    <scope>NUCLEOTIDE SEQUENCE [LARGE SCALE GENOMIC DNA]</scope>
    <source>
        <strain evidence="12">05x7-T-G4-1.051#20</strain>
    </source>
</reference>
<dbReference type="FunFam" id="3.30.1490.20:FF:000003">
    <property type="entry name" value="acetyl-CoA carboxylase isoform X1"/>
    <property type="match status" value="1"/>
</dbReference>
<evidence type="ECO:0000256" key="10">
    <source>
        <dbReference type="SAM" id="MobiDB-lite"/>
    </source>
</evidence>
<dbReference type="InterPro" id="IPR011761">
    <property type="entry name" value="ATP-grasp"/>
</dbReference>
<evidence type="ECO:0000256" key="9">
    <source>
        <dbReference type="ARBA" id="ARBA00023267"/>
    </source>
</evidence>
<dbReference type="InterPro" id="IPR000089">
    <property type="entry name" value="Biotin_lipoyl"/>
</dbReference>
<dbReference type="FunFam" id="2.40.50.100:FF:000003">
    <property type="entry name" value="Acetyl-CoA carboxylase biotin carboxyl carrier protein"/>
    <property type="match status" value="1"/>
</dbReference>
<evidence type="ECO:0000256" key="1">
    <source>
        <dbReference type="ARBA" id="ARBA00001953"/>
    </source>
</evidence>
<dbReference type="PROSITE" id="PS50968">
    <property type="entry name" value="BIOTINYL_LIPOYL"/>
    <property type="match status" value="1"/>
</dbReference>
<dbReference type="Pfam" id="PF00289">
    <property type="entry name" value="Biotin_carb_N"/>
    <property type="match status" value="1"/>
</dbReference>
<keyword evidence="11" id="KW-0472">Membrane</keyword>
<dbReference type="PROSITE" id="PS50975">
    <property type="entry name" value="ATP_GRASP"/>
    <property type="match status" value="1"/>
</dbReference>
<dbReference type="InterPro" id="IPR036719">
    <property type="entry name" value="Neuro-gated_channel_TM_sf"/>
</dbReference>
<gene>
    <name evidence="12" type="ORF">CGI_10023847</name>
</gene>
<keyword evidence="9" id="KW-0092">Biotin</keyword>
<dbReference type="SUPFAM" id="SSF51246">
    <property type="entry name" value="Rudiment single hybrid motif"/>
    <property type="match status" value="1"/>
</dbReference>
<dbReference type="SUPFAM" id="SSF51230">
    <property type="entry name" value="Single hybrid motif"/>
    <property type="match status" value="1"/>
</dbReference>
<dbReference type="PANTHER" id="PTHR18866:SF33">
    <property type="entry name" value="METHYLCROTONOYL-COA CARBOXYLASE SUBUNIT ALPHA, MITOCHONDRIAL-RELATED"/>
    <property type="match status" value="1"/>
</dbReference>
<feature type="transmembrane region" description="Helical" evidence="11">
    <location>
        <begin position="627"/>
        <end position="648"/>
    </location>
</feature>
<protein>
    <submittedName>
        <fullName evidence="12">Methylcrotonoyl-CoA carboxylase subunit alpha, mitochondrial</fullName>
    </submittedName>
</protein>
<dbReference type="NCBIfam" id="NF006367">
    <property type="entry name" value="PRK08591.1"/>
    <property type="match status" value="1"/>
</dbReference>
<keyword evidence="4" id="KW-0436">Ligase</keyword>
<evidence type="ECO:0000256" key="3">
    <source>
        <dbReference type="ARBA" id="ARBA00004305"/>
    </source>
</evidence>
<dbReference type="GO" id="GO:0005230">
    <property type="term" value="F:extracellular ligand-gated monoatomic ion channel activity"/>
    <property type="evidence" value="ECO:0007669"/>
    <property type="project" value="InterPro"/>
</dbReference>
<dbReference type="InterPro" id="IPR005482">
    <property type="entry name" value="Biotin_COase_C"/>
</dbReference>
<dbReference type="Gene3D" id="3.30.700.40">
    <property type="match status" value="1"/>
</dbReference>
<dbReference type="GO" id="GO:0046872">
    <property type="term" value="F:metal ion binding"/>
    <property type="evidence" value="ECO:0007669"/>
    <property type="project" value="InterPro"/>
</dbReference>
<dbReference type="InterPro" id="IPR001882">
    <property type="entry name" value="Biotin_BS"/>
</dbReference>
<dbReference type="Pfam" id="PF00364">
    <property type="entry name" value="Biotin_lipoyl"/>
    <property type="match status" value="1"/>
</dbReference>
<feature type="compositionally biased region" description="Basic and acidic residues" evidence="10">
    <location>
        <begin position="80"/>
        <end position="91"/>
    </location>
</feature>
<evidence type="ECO:0000313" key="12">
    <source>
        <dbReference type="EMBL" id="EKC37376.1"/>
    </source>
</evidence>
<evidence type="ECO:0000256" key="2">
    <source>
        <dbReference type="ARBA" id="ARBA00004141"/>
    </source>
</evidence>
<dbReference type="GO" id="GO:0004485">
    <property type="term" value="F:methylcrotonoyl-CoA carboxylase activity"/>
    <property type="evidence" value="ECO:0007669"/>
    <property type="project" value="TreeGrafter"/>
</dbReference>
<evidence type="ECO:0000256" key="5">
    <source>
        <dbReference type="ARBA" id="ARBA00022741"/>
    </source>
</evidence>
<dbReference type="PROSITE" id="PS00188">
    <property type="entry name" value="BIOTIN"/>
    <property type="match status" value="1"/>
</dbReference>
<dbReference type="Gene3D" id="1.20.58.390">
    <property type="entry name" value="Neurotransmitter-gated ion-channel transmembrane domain"/>
    <property type="match status" value="1"/>
</dbReference>
<feature type="transmembrane region" description="Helical" evidence="11">
    <location>
        <begin position="588"/>
        <end position="615"/>
    </location>
</feature>
<feature type="transmembrane region" description="Helical" evidence="11">
    <location>
        <begin position="660"/>
        <end position="679"/>
    </location>
</feature>
<evidence type="ECO:0000256" key="11">
    <source>
        <dbReference type="SAM" id="Phobius"/>
    </source>
</evidence>
<dbReference type="Pfam" id="PF02785">
    <property type="entry name" value="Biotin_carb_C"/>
    <property type="match status" value="1"/>
</dbReference>
<keyword evidence="5" id="KW-0547">Nucleotide-binding</keyword>
<keyword evidence="11" id="KW-0812">Transmembrane</keyword>
<feature type="region of interest" description="Disordered" evidence="10">
    <location>
        <begin position="80"/>
        <end position="118"/>
    </location>
</feature>
<dbReference type="Gene3D" id="2.70.170.10">
    <property type="entry name" value="Neurotransmitter-gated ion-channel ligand-binding domain"/>
    <property type="match status" value="1"/>
</dbReference>
<comment type="cofactor">
    <cofactor evidence="1">
        <name>biotin</name>
        <dbReference type="ChEBI" id="CHEBI:57586"/>
    </cofactor>
</comment>
<feature type="compositionally biased region" description="Low complexity" evidence="10">
    <location>
        <begin position="236"/>
        <end position="257"/>
    </location>
</feature>
<dbReference type="GO" id="GO:0005759">
    <property type="term" value="C:mitochondrial matrix"/>
    <property type="evidence" value="ECO:0007669"/>
    <property type="project" value="UniProtKB-SubCell"/>
</dbReference>
<dbReference type="EMBL" id="JH818171">
    <property type="protein sequence ID" value="EKC37376.1"/>
    <property type="molecule type" value="Genomic_DNA"/>
</dbReference>
<dbReference type="FunFam" id="3.30.470.20:FF:000028">
    <property type="entry name" value="Methylcrotonoyl-CoA carboxylase subunit alpha, mitochondrial"/>
    <property type="match status" value="1"/>
</dbReference>
<dbReference type="InterPro" id="IPR011054">
    <property type="entry name" value="Rudment_hybrid_motif"/>
</dbReference>
<dbReference type="InParanoid" id="K1RSA6"/>
<feature type="compositionally biased region" description="Basic and acidic residues" evidence="10">
    <location>
        <begin position="99"/>
        <end position="115"/>
    </location>
</feature>
<dbReference type="GO" id="GO:0016020">
    <property type="term" value="C:membrane"/>
    <property type="evidence" value="ECO:0007669"/>
    <property type="project" value="UniProtKB-SubCell"/>
</dbReference>
<dbReference type="PROSITE" id="PS50979">
    <property type="entry name" value="BC"/>
    <property type="match status" value="1"/>
</dbReference>
<dbReference type="InterPro" id="IPR011053">
    <property type="entry name" value="Single_hybrid_motif"/>
</dbReference>
<dbReference type="Gene3D" id="2.40.50.100">
    <property type="match status" value="1"/>
</dbReference>
<keyword evidence="7" id="KW-0809">Transit peptide</keyword>
<dbReference type="InterPro" id="IPR005479">
    <property type="entry name" value="CPAse_ATP-bd"/>
</dbReference>
<organism evidence="12">
    <name type="scientific">Magallana gigas</name>
    <name type="common">Pacific oyster</name>
    <name type="synonym">Crassostrea gigas</name>
    <dbReference type="NCBI Taxonomy" id="29159"/>
    <lineage>
        <taxon>Eukaryota</taxon>
        <taxon>Metazoa</taxon>
        <taxon>Spiralia</taxon>
        <taxon>Lophotrochozoa</taxon>
        <taxon>Mollusca</taxon>
        <taxon>Bivalvia</taxon>
        <taxon>Autobranchia</taxon>
        <taxon>Pteriomorphia</taxon>
        <taxon>Ostreida</taxon>
        <taxon>Ostreoidea</taxon>
        <taxon>Ostreidae</taxon>
        <taxon>Magallana</taxon>
    </lineage>
</organism>
<dbReference type="HOGENOM" id="CLU_250420_0_0_1"/>
<dbReference type="PROSITE" id="PS00867">
    <property type="entry name" value="CPSASE_2"/>
    <property type="match status" value="1"/>
</dbReference>
<dbReference type="SUPFAM" id="SSF56059">
    <property type="entry name" value="Glutathione synthetase ATP-binding domain-like"/>
    <property type="match status" value="1"/>
</dbReference>
<dbReference type="InterPro" id="IPR005481">
    <property type="entry name" value="BC-like_N"/>
</dbReference>
<name>K1RSA6_MAGGI</name>
<evidence type="ECO:0000256" key="8">
    <source>
        <dbReference type="ARBA" id="ARBA00023128"/>
    </source>
</evidence>
<dbReference type="InterPro" id="IPR011764">
    <property type="entry name" value="Biotin_carboxylation_dom"/>
</dbReference>
<evidence type="ECO:0000256" key="6">
    <source>
        <dbReference type="ARBA" id="ARBA00022840"/>
    </source>
</evidence>
<dbReference type="InterPro" id="IPR016185">
    <property type="entry name" value="PreATP-grasp_dom_sf"/>
</dbReference>
<dbReference type="Pfam" id="PF02786">
    <property type="entry name" value="CPSase_L_D2"/>
    <property type="match status" value="1"/>
</dbReference>
<feature type="transmembrane region" description="Helical" evidence="11">
    <location>
        <begin position="691"/>
        <end position="716"/>
    </location>
</feature>
<dbReference type="Pfam" id="PF02931">
    <property type="entry name" value="Neur_chan_LBD"/>
    <property type="match status" value="1"/>
</dbReference>
<feature type="region of interest" description="Disordered" evidence="10">
    <location>
        <begin position="236"/>
        <end position="263"/>
    </location>
</feature>
<evidence type="ECO:0000256" key="4">
    <source>
        <dbReference type="ARBA" id="ARBA00022598"/>
    </source>
</evidence>
<keyword evidence="6" id="KW-0067">ATP-binding</keyword>
<dbReference type="FunFam" id="3.40.50.20:FF:000010">
    <property type="entry name" value="Propionyl-CoA carboxylase subunit alpha"/>
    <property type="match status" value="1"/>
</dbReference>
<dbReference type="SMART" id="SM00878">
    <property type="entry name" value="Biotin_carb_C"/>
    <property type="match status" value="1"/>
</dbReference>
<dbReference type="InterPro" id="IPR036734">
    <property type="entry name" value="Neur_chan_lig-bd_sf"/>
</dbReference>
<evidence type="ECO:0000256" key="7">
    <source>
        <dbReference type="ARBA" id="ARBA00022946"/>
    </source>
</evidence>
<accession>K1RSA6</accession>
<dbReference type="PANTHER" id="PTHR18866">
    <property type="entry name" value="CARBOXYLASE:PYRUVATE/ACETYL-COA/PROPIONYL-COA CARBOXYLASE"/>
    <property type="match status" value="1"/>
</dbReference>
<dbReference type="SUPFAM" id="SSF63712">
    <property type="entry name" value="Nicotinic receptor ligand binding domain-like"/>
    <property type="match status" value="1"/>
</dbReference>
<dbReference type="InterPro" id="IPR038050">
    <property type="entry name" value="Neuro_actylchol_rec"/>
</dbReference>
<dbReference type="SUPFAM" id="SSF52440">
    <property type="entry name" value="PreATP-grasp domain"/>
    <property type="match status" value="1"/>
</dbReference>
<dbReference type="Gene3D" id="3.30.470.20">
    <property type="entry name" value="ATP-grasp fold, B domain"/>
    <property type="match status" value="1"/>
</dbReference>
<dbReference type="GO" id="GO:0005524">
    <property type="term" value="F:ATP binding"/>
    <property type="evidence" value="ECO:0007669"/>
    <property type="project" value="UniProtKB-UniRule"/>
</dbReference>
<dbReference type="FunFam" id="2.70.170.10:FF:000053">
    <property type="entry name" value="Predicted protein"/>
    <property type="match status" value="1"/>
</dbReference>
<proteinExistence type="predicted"/>
<keyword evidence="8" id="KW-0496">Mitochondrion</keyword>
<dbReference type="InterPro" id="IPR006202">
    <property type="entry name" value="Neur_chan_lig-bd"/>
</dbReference>
<comment type="subcellular location">
    <subcellularLocation>
        <location evidence="2">Membrane</location>
        <topology evidence="2">Multi-pass membrane protein</topology>
    </subcellularLocation>
    <subcellularLocation>
        <location evidence="3">Mitochondrion matrix</location>
    </subcellularLocation>
</comment>
<dbReference type="SUPFAM" id="SSF90112">
    <property type="entry name" value="Neurotransmitter-gated ion-channel transmembrane pore"/>
    <property type="match status" value="1"/>
</dbReference>
<dbReference type="CDD" id="cd06850">
    <property type="entry name" value="biotinyl_domain"/>
    <property type="match status" value="1"/>
</dbReference>